<dbReference type="SUPFAM" id="SSF51294">
    <property type="entry name" value="Hedgehog/intein (Hint) domain"/>
    <property type="match status" value="1"/>
</dbReference>
<gene>
    <name evidence="1" type="ORF">FME351_LOCUS3464</name>
</gene>
<protein>
    <submittedName>
        <fullName evidence="1">Uncharacterized protein</fullName>
    </submittedName>
</protein>
<dbReference type="AlphaFoldDB" id="A0A817V9U2"/>
<name>A0A817V9U2_9BILA</name>
<comment type="caution">
    <text evidence="1">The sequence shown here is derived from an EMBL/GenBank/DDBJ whole genome shotgun (WGS) entry which is preliminary data.</text>
</comment>
<sequence>MITSGCNIMLCKRYVKYCLSSDTPTQMADLSTTPISEVQVGDAILALTPSGEIVQTVVRKVITHEVGDYLTFTFSNGIILRVGPDIPPTFVGLNTFNNVPMNVGNQVSVISGDGSNMSTVKITDIKAVKGVYTIMQRLNVDTPHTYFAGRVAVHNKFYMGSGVFGVSNDDNLQQLKLSEPTRRWRIVYPGLFFEAKCTNDECVAYDQEVIVNIGLKRFDFLVDVDKITCQCPCCSDWVNPHIAKCAFNRCEWRYSGKKQMGEQAPEEVFSSWNEVDDTSLRFHEQNSLSGIWKQLILEARECND</sequence>
<dbReference type="CDD" id="cd00081">
    <property type="entry name" value="Hint"/>
    <property type="match status" value="1"/>
</dbReference>
<organism evidence="1 2">
    <name type="scientific">Rotaria socialis</name>
    <dbReference type="NCBI Taxonomy" id="392032"/>
    <lineage>
        <taxon>Eukaryota</taxon>
        <taxon>Metazoa</taxon>
        <taxon>Spiralia</taxon>
        <taxon>Gnathifera</taxon>
        <taxon>Rotifera</taxon>
        <taxon>Eurotatoria</taxon>
        <taxon>Bdelloidea</taxon>
        <taxon>Philodinida</taxon>
        <taxon>Philodinidae</taxon>
        <taxon>Rotaria</taxon>
    </lineage>
</organism>
<proteinExistence type="predicted"/>
<evidence type="ECO:0000313" key="1">
    <source>
        <dbReference type="EMBL" id="CAF3339605.1"/>
    </source>
</evidence>
<dbReference type="Proteomes" id="UP000663869">
    <property type="component" value="Unassembled WGS sequence"/>
</dbReference>
<dbReference type="EMBL" id="CAJNYU010000188">
    <property type="protein sequence ID" value="CAF3339605.1"/>
    <property type="molecule type" value="Genomic_DNA"/>
</dbReference>
<dbReference type="Gene3D" id="2.170.16.10">
    <property type="entry name" value="Hedgehog/Intein (Hint) domain"/>
    <property type="match status" value="1"/>
</dbReference>
<evidence type="ECO:0000313" key="2">
    <source>
        <dbReference type="Proteomes" id="UP000663869"/>
    </source>
</evidence>
<reference evidence="1" key="1">
    <citation type="submission" date="2021-02" db="EMBL/GenBank/DDBJ databases">
        <authorList>
            <person name="Nowell W R."/>
        </authorList>
    </citation>
    <scope>NUCLEOTIDE SEQUENCE</scope>
</reference>
<dbReference type="InterPro" id="IPR036844">
    <property type="entry name" value="Hint_dom_sf"/>
</dbReference>
<accession>A0A817V9U2</accession>